<sequence length="108" mass="11849">MNRLRRGVSESRIEVPPKFNPPPEEFWIYCFGGRGARAVLGVSWSMVLQDMPGEARVSVGIGVILQDEDQIEPGEEGRGHVNLVANREIGVEPPSLRVRRAEEGASGP</sequence>
<dbReference type="EMBL" id="LNQE01001252">
    <property type="protein sequence ID" value="KUG19842.1"/>
    <property type="molecule type" value="Genomic_DNA"/>
</dbReference>
<comment type="caution">
    <text evidence="1">The sequence shown here is derived from an EMBL/GenBank/DDBJ whole genome shotgun (WGS) entry which is preliminary data.</text>
</comment>
<gene>
    <name evidence="1" type="ORF">ASZ90_010436</name>
</gene>
<reference evidence="1" key="1">
    <citation type="journal article" date="2015" name="Proc. Natl. Acad. Sci. U.S.A.">
        <title>Networks of energetic and metabolic interactions define dynamics in microbial communities.</title>
        <authorList>
            <person name="Embree M."/>
            <person name="Liu J.K."/>
            <person name="Al-Bassam M.M."/>
            <person name="Zengler K."/>
        </authorList>
    </citation>
    <scope>NUCLEOTIDE SEQUENCE</scope>
</reference>
<proteinExistence type="predicted"/>
<evidence type="ECO:0000313" key="1">
    <source>
        <dbReference type="EMBL" id="KUG19842.1"/>
    </source>
</evidence>
<organism evidence="1">
    <name type="scientific">hydrocarbon metagenome</name>
    <dbReference type="NCBI Taxonomy" id="938273"/>
    <lineage>
        <taxon>unclassified sequences</taxon>
        <taxon>metagenomes</taxon>
        <taxon>ecological metagenomes</taxon>
    </lineage>
</organism>
<accession>A0A0W8FGS0</accession>
<name>A0A0W8FGS0_9ZZZZ</name>
<dbReference type="AlphaFoldDB" id="A0A0W8FGS0"/>
<protein>
    <submittedName>
        <fullName evidence="1">Uncharacterized protein</fullName>
    </submittedName>
</protein>